<dbReference type="Proteomes" id="UP000315444">
    <property type="component" value="Unassembled WGS sequence"/>
</dbReference>
<evidence type="ECO:0000313" key="4">
    <source>
        <dbReference type="EMBL" id="KAA5207751.1"/>
    </source>
</evidence>
<dbReference type="Proteomes" id="UP000460666">
    <property type="component" value="Unassembled WGS sequence"/>
</dbReference>
<organism evidence="4 9">
    <name type="scientific">Bacteroides fragilis</name>
    <dbReference type="NCBI Taxonomy" id="817"/>
    <lineage>
        <taxon>Bacteria</taxon>
        <taxon>Pseudomonadati</taxon>
        <taxon>Bacteroidota</taxon>
        <taxon>Bacteroidia</taxon>
        <taxon>Bacteroidales</taxon>
        <taxon>Bacteroidaceae</taxon>
        <taxon>Bacteroides</taxon>
    </lineage>
</organism>
<reference evidence="6 8" key="3">
    <citation type="submission" date="2019-07" db="EMBL/GenBank/DDBJ databases">
        <title>Genome Sequencing of Bacteroides fragilis.</title>
        <authorList>
            <person name="Pinto K.M."/>
            <person name="Ruoff K.L."/>
            <person name="Price C.E."/>
            <person name="Valls R.A."/>
            <person name="O'Toole G.A."/>
        </authorList>
    </citation>
    <scope>NUCLEOTIDE SEQUENCE [LARGE SCALE GENOMIC DNA]</scope>
    <source>
        <strain evidence="6 8">AD135F_3B</strain>
    </source>
</reference>
<evidence type="ECO:0000313" key="8">
    <source>
        <dbReference type="Proteomes" id="UP000319026"/>
    </source>
</evidence>
<evidence type="ECO:0000313" key="7">
    <source>
        <dbReference type="Proteomes" id="UP000315444"/>
    </source>
</evidence>
<evidence type="ECO:0000313" key="11">
    <source>
        <dbReference type="Proteomes" id="UP000460666"/>
    </source>
</evidence>
<dbReference type="Proteomes" id="UP000429838">
    <property type="component" value="Unassembled WGS sequence"/>
</dbReference>
<dbReference type="EMBL" id="VOHV01000005">
    <property type="protein sequence ID" value="TWV40950.1"/>
    <property type="molecule type" value="Genomic_DNA"/>
</dbReference>
<evidence type="ECO:0000313" key="10">
    <source>
        <dbReference type="Proteomes" id="UP000436803"/>
    </source>
</evidence>
<dbReference type="EMBL" id="VWEQ01000023">
    <property type="protein sequence ID" value="KAA4748697.1"/>
    <property type="molecule type" value="Genomic_DNA"/>
</dbReference>
<dbReference type="AlphaFoldDB" id="D1JLM5"/>
<sequence>MWVNFSVFIFAAVNKQTTKPDLRNTVSITLKTLEFCFPFFPIHAGTTTFQKESIWVLSKQVIPLSVA</sequence>
<evidence type="ECO:0000313" key="3">
    <source>
        <dbReference type="EMBL" id="KAA5168067.1"/>
    </source>
</evidence>
<comment type="caution">
    <text evidence="4">The sequence shown here is derived from an EMBL/GenBank/DDBJ whole genome shotgun (WGS) entry which is preliminary data.</text>
</comment>
<dbReference type="Proteomes" id="UP000319026">
    <property type="component" value="Unassembled WGS sequence"/>
</dbReference>
<accession>D1JLM5</accession>
<evidence type="ECO:0000313" key="9">
    <source>
        <dbReference type="Proteomes" id="UP000429838"/>
    </source>
</evidence>
<reference evidence="9 10" key="1">
    <citation type="journal article" date="2019" name="Nat. Med.">
        <title>A library of human gut bacterial isolates paired with longitudinal multiomics data enables mechanistic microbiome research.</title>
        <authorList>
            <person name="Poyet M."/>
            <person name="Groussin M."/>
            <person name="Gibbons S.M."/>
            <person name="Avila-Pacheco J."/>
            <person name="Jiang X."/>
            <person name="Kearney S.M."/>
            <person name="Perrotta A.R."/>
            <person name="Berdy B."/>
            <person name="Zhao S."/>
            <person name="Lieberman T.D."/>
            <person name="Swanson P.K."/>
            <person name="Smith M."/>
            <person name="Roesemann S."/>
            <person name="Alexander J.E."/>
            <person name="Rich S.A."/>
            <person name="Livny J."/>
            <person name="Vlamakis H."/>
            <person name="Clish C."/>
            <person name="Bullock K."/>
            <person name="Deik A."/>
            <person name="Scott J."/>
            <person name="Pierce K.A."/>
            <person name="Xavier R.J."/>
            <person name="Alm E.J."/>
        </authorList>
    </citation>
    <scope>NUCLEOTIDE SEQUENCE [LARGE SCALE GENOMIC DNA]</scope>
    <source>
        <strain evidence="4 9">BIOML-A1</strain>
        <strain evidence="1 12">BIOML-A106</strain>
        <strain evidence="2 11">BIOML-A46</strain>
        <strain evidence="3 10">BIOML-A7</strain>
    </source>
</reference>
<accession>A0A149NBI6</accession>
<evidence type="ECO:0000313" key="5">
    <source>
        <dbReference type="EMBL" id="TWV40950.1"/>
    </source>
</evidence>
<protein>
    <submittedName>
        <fullName evidence="4">Uncharacterized protein</fullName>
    </submittedName>
</protein>
<evidence type="ECO:0000313" key="6">
    <source>
        <dbReference type="EMBL" id="TWV48438.1"/>
    </source>
</evidence>
<dbReference type="EMBL" id="VWCJ01000001">
    <property type="protein sequence ID" value="KAA5001923.1"/>
    <property type="molecule type" value="Genomic_DNA"/>
</dbReference>
<dbReference type="HOGENOM" id="CLU_2803462_0_0_10"/>
<dbReference type="EMBL" id="VWAQ01000007">
    <property type="protein sequence ID" value="KAA5207751.1"/>
    <property type="molecule type" value="Genomic_DNA"/>
</dbReference>
<gene>
    <name evidence="4" type="ORF">F2Z25_09785</name>
    <name evidence="3" type="ORF">F2Z29_21895</name>
    <name evidence="2" type="ORF">F2Z89_01045</name>
    <name evidence="1" type="ORF">F3B44_19955</name>
    <name evidence="6" type="ORF">FSA03_13685</name>
    <name evidence="5" type="ORF">FSA06_12340</name>
</gene>
<evidence type="ECO:0000313" key="1">
    <source>
        <dbReference type="EMBL" id="KAA4748697.1"/>
    </source>
</evidence>
<reference evidence="5 7" key="2">
    <citation type="submission" date="2019-07" db="EMBL/GenBank/DDBJ databases">
        <title>Genome sequencing of Bacteroides fragilis.</title>
        <authorList>
            <person name="Galasyn E.V."/>
            <person name="Ruoff K.L."/>
            <person name="Price C.E."/>
            <person name="Valls R.A."/>
            <person name="O'Toole G.A."/>
        </authorList>
    </citation>
    <scope>NUCLEOTIDE SEQUENCE [LARGE SCALE GENOMIC DNA]</scope>
    <source>
        <strain evidence="5 7">AD135F_1B</strain>
    </source>
</reference>
<dbReference type="Proteomes" id="UP000479773">
    <property type="component" value="Unassembled WGS sequence"/>
</dbReference>
<evidence type="ECO:0000313" key="12">
    <source>
        <dbReference type="Proteomes" id="UP000479773"/>
    </source>
</evidence>
<dbReference type="Proteomes" id="UP000436803">
    <property type="component" value="Unassembled WGS sequence"/>
</dbReference>
<dbReference type="EMBL" id="VOHT01000005">
    <property type="protein sequence ID" value="TWV48438.1"/>
    <property type="molecule type" value="Genomic_DNA"/>
</dbReference>
<evidence type="ECO:0000313" key="2">
    <source>
        <dbReference type="EMBL" id="KAA5001923.1"/>
    </source>
</evidence>
<proteinExistence type="predicted"/>
<dbReference type="EMBL" id="VWAW01000027">
    <property type="protein sequence ID" value="KAA5168067.1"/>
    <property type="molecule type" value="Genomic_DNA"/>
</dbReference>
<name>D1JLM5_BACFG</name>